<evidence type="ECO:0008006" key="4">
    <source>
        <dbReference type="Google" id="ProtNLM"/>
    </source>
</evidence>
<sequence>MPRIPVSYPTKGRRGCAMHFTRDKTINGRRERAGFLLIPSFRPENQQENSRVGGFFSLSGCSTQYIAVVVAIFFLLRGTFSYNRERVCDRDTVVPVRQHIAVVDENRVFHINFFASFVRLKKKKRVTEPENATETRVQAGQAF</sequence>
<reference evidence="2" key="2">
    <citation type="submission" date="2021-04" db="EMBL/GenBank/DDBJ databases">
        <authorList>
            <person name="Podell S."/>
        </authorList>
    </citation>
    <scope>NUCLEOTIDE SEQUENCE</scope>
    <source>
        <strain evidence="2">Hildebrandi</strain>
    </source>
</reference>
<dbReference type="AlphaFoldDB" id="A0A9K3LXI3"/>
<comment type="caution">
    <text evidence="2">The sequence shown here is derived from an EMBL/GenBank/DDBJ whole genome shotgun (WGS) entry which is preliminary data.</text>
</comment>
<dbReference type="Proteomes" id="UP000693970">
    <property type="component" value="Unassembled WGS sequence"/>
</dbReference>
<proteinExistence type="predicted"/>
<reference evidence="2" key="1">
    <citation type="journal article" date="2021" name="Sci. Rep.">
        <title>Diploid genomic architecture of Nitzschia inconspicua, an elite biomass production diatom.</title>
        <authorList>
            <person name="Oliver A."/>
            <person name="Podell S."/>
            <person name="Pinowska A."/>
            <person name="Traller J.C."/>
            <person name="Smith S.R."/>
            <person name="McClure R."/>
            <person name="Beliaev A."/>
            <person name="Bohutskyi P."/>
            <person name="Hill E.A."/>
            <person name="Rabines A."/>
            <person name="Zheng H."/>
            <person name="Allen L.Z."/>
            <person name="Kuo A."/>
            <person name="Grigoriev I.V."/>
            <person name="Allen A.E."/>
            <person name="Hazlebeck D."/>
            <person name="Allen E.E."/>
        </authorList>
    </citation>
    <scope>NUCLEOTIDE SEQUENCE</scope>
    <source>
        <strain evidence="2">Hildebrandi</strain>
    </source>
</reference>
<evidence type="ECO:0000313" key="2">
    <source>
        <dbReference type="EMBL" id="KAG7370324.1"/>
    </source>
</evidence>
<name>A0A9K3LXI3_9STRA</name>
<protein>
    <recommendedName>
        <fullName evidence="4">Transmembrane protein</fullName>
    </recommendedName>
</protein>
<accession>A0A9K3LXI3</accession>
<keyword evidence="1" id="KW-0472">Membrane</keyword>
<gene>
    <name evidence="2" type="ORF">IV203_028070</name>
</gene>
<keyword evidence="1" id="KW-1133">Transmembrane helix</keyword>
<evidence type="ECO:0000313" key="3">
    <source>
        <dbReference type="Proteomes" id="UP000693970"/>
    </source>
</evidence>
<organism evidence="2 3">
    <name type="scientific">Nitzschia inconspicua</name>
    <dbReference type="NCBI Taxonomy" id="303405"/>
    <lineage>
        <taxon>Eukaryota</taxon>
        <taxon>Sar</taxon>
        <taxon>Stramenopiles</taxon>
        <taxon>Ochrophyta</taxon>
        <taxon>Bacillariophyta</taxon>
        <taxon>Bacillariophyceae</taxon>
        <taxon>Bacillariophycidae</taxon>
        <taxon>Bacillariales</taxon>
        <taxon>Bacillariaceae</taxon>
        <taxon>Nitzschia</taxon>
    </lineage>
</organism>
<dbReference type="EMBL" id="JAGRRH010000005">
    <property type="protein sequence ID" value="KAG7370324.1"/>
    <property type="molecule type" value="Genomic_DNA"/>
</dbReference>
<feature type="transmembrane region" description="Helical" evidence="1">
    <location>
        <begin position="55"/>
        <end position="76"/>
    </location>
</feature>
<keyword evidence="3" id="KW-1185">Reference proteome</keyword>
<keyword evidence="1" id="KW-0812">Transmembrane</keyword>
<evidence type="ECO:0000256" key="1">
    <source>
        <dbReference type="SAM" id="Phobius"/>
    </source>
</evidence>